<name>A0A1X7UX84_AMPQE</name>
<dbReference type="Proteomes" id="UP000007879">
    <property type="component" value="Unassembled WGS sequence"/>
</dbReference>
<evidence type="ECO:0000259" key="5">
    <source>
        <dbReference type="PROSITE" id="PS50106"/>
    </source>
</evidence>
<gene>
    <name evidence="6" type="primary">105312665</name>
</gene>
<evidence type="ECO:0000256" key="3">
    <source>
        <dbReference type="ARBA" id="ARBA00022490"/>
    </source>
</evidence>
<evidence type="ECO:0000256" key="1">
    <source>
        <dbReference type="ARBA" id="ARBA00004245"/>
    </source>
</evidence>
<dbReference type="InterPro" id="IPR001478">
    <property type="entry name" value="PDZ"/>
</dbReference>
<dbReference type="PROSITE" id="PS50106">
    <property type="entry name" value="PDZ"/>
    <property type="match status" value="1"/>
</dbReference>
<dbReference type="OrthoDB" id="9975356at2759"/>
<dbReference type="AlphaFoldDB" id="A0A1X7UX84"/>
<dbReference type="GO" id="GO:0005856">
    <property type="term" value="C:cytoskeleton"/>
    <property type="evidence" value="ECO:0007669"/>
    <property type="project" value="UniProtKB-SubCell"/>
</dbReference>
<feature type="domain" description="PDZ" evidence="5">
    <location>
        <begin position="54"/>
        <end position="135"/>
    </location>
</feature>
<keyword evidence="4" id="KW-0206">Cytoskeleton</keyword>
<sequence>MVSYSNTTDVRLLQEDREIVPISLAITKDKLIIGKRNEALIRLAETKEGYNHREVTLNKRNEKLGLVLKGGFDSNDVLQVSRVEEDSPAAEADINPGVLLVQINGTPVLNKCHDDAIDIIKNSGDAVQIHIVSLRAKERSPGTTDDVGLNLLTLGQDHELPLALLYLTQYSMKQNRLLPDSLHIIVHPSDAGKEKKEFILGSKKNLDVIIKELSKSIISANKKKVDELKKNFDLHDLILVCWVNELMASSKQSKVWMKRLLVLRNEELEIYSDFPRTAGDWQSPELHYGVCDITWGPLVKNDTNSHIYRPHSISLQSSTGGRHILSFECDISLHYWERELLMEIKDVVMKINARTFAAKWEGNAVDLTIDLQQGFIIEDSTTATKHWSKKFEELESSSDNGSKVLYLTFKDGVKQCLELTELHAVLYTIEAFLKTRVSLL</sequence>
<dbReference type="SUPFAM" id="SSF50156">
    <property type="entry name" value="PDZ domain-like"/>
    <property type="match status" value="1"/>
</dbReference>
<dbReference type="eggNOG" id="KOG3549">
    <property type="taxonomic scope" value="Eukaryota"/>
</dbReference>
<dbReference type="InterPro" id="IPR015482">
    <property type="entry name" value="Syntrophin"/>
</dbReference>
<dbReference type="EnsemblMetazoa" id="Aqu2.1.32580_001">
    <property type="protein sequence ID" value="Aqu2.1.32580_001"/>
    <property type="gene ID" value="Aqu2.1.32580"/>
</dbReference>
<dbReference type="InterPro" id="IPR055108">
    <property type="entry name" value="Syntrophin_4th"/>
</dbReference>
<dbReference type="InterPro" id="IPR036034">
    <property type="entry name" value="PDZ_sf"/>
</dbReference>
<dbReference type="PANTHER" id="PTHR10554">
    <property type="entry name" value="SYNTROPHIN"/>
    <property type="match status" value="1"/>
</dbReference>
<evidence type="ECO:0000256" key="4">
    <source>
        <dbReference type="ARBA" id="ARBA00023212"/>
    </source>
</evidence>
<keyword evidence="7" id="KW-1185">Reference proteome</keyword>
<dbReference type="Gene3D" id="2.30.42.10">
    <property type="match status" value="1"/>
</dbReference>
<evidence type="ECO:0000313" key="6">
    <source>
        <dbReference type="EnsemblMetazoa" id="Aqu2.1.32580_001"/>
    </source>
</evidence>
<protein>
    <recommendedName>
        <fullName evidence="5">PDZ domain-containing protein</fullName>
    </recommendedName>
</protein>
<dbReference type="KEGG" id="aqu:105312665"/>
<accession>A0A1X7UX84</accession>
<keyword evidence="3" id="KW-0963">Cytoplasm</keyword>
<organism evidence="6">
    <name type="scientific">Amphimedon queenslandica</name>
    <name type="common">Sponge</name>
    <dbReference type="NCBI Taxonomy" id="400682"/>
    <lineage>
        <taxon>Eukaryota</taxon>
        <taxon>Metazoa</taxon>
        <taxon>Porifera</taxon>
        <taxon>Demospongiae</taxon>
        <taxon>Heteroscleromorpha</taxon>
        <taxon>Haplosclerida</taxon>
        <taxon>Niphatidae</taxon>
        <taxon>Amphimedon</taxon>
    </lineage>
</organism>
<dbReference type="PANTHER" id="PTHR10554:SF1">
    <property type="entry name" value="FI16515P1"/>
    <property type="match status" value="1"/>
</dbReference>
<dbReference type="Pfam" id="PF00595">
    <property type="entry name" value="PDZ"/>
    <property type="match status" value="1"/>
</dbReference>
<dbReference type="SMART" id="SM00228">
    <property type="entry name" value="PDZ"/>
    <property type="match status" value="1"/>
</dbReference>
<comment type="subcellular location">
    <subcellularLocation>
        <location evidence="1">Cytoplasm</location>
        <location evidence="1">Cytoskeleton</location>
    </subcellularLocation>
</comment>
<dbReference type="STRING" id="400682.A0A1X7UX84"/>
<dbReference type="InParanoid" id="A0A1X7UX84"/>
<reference evidence="7" key="1">
    <citation type="journal article" date="2010" name="Nature">
        <title>The Amphimedon queenslandica genome and the evolution of animal complexity.</title>
        <authorList>
            <person name="Srivastava M."/>
            <person name="Simakov O."/>
            <person name="Chapman J."/>
            <person name="Fahey B."/>
            <person name="Gauthier M.E."/>
            <person name="Mitros T."/>
            <person name="Richards G.S."/>
            <person name="Conaco C."/>
            <person name="Dacre M."/>
            <person name="Hellsten U."/>
            <person name="Larroux C."/>
            <person name="Putnam N.H."/>
            <person name="Stanke M."/>
            <person name="Adamska M."/>
            <person name="Darling A."/>
            <person name="Degnan S.M."/>
            <person name="Oakley T.H."/>
            <person name="Plachetzki D.C."/>
            <person name="Zhai Y."/>
            <person name="Adamski M."/>
            <person name="Calcino A."/>
            <person name="Cummins S.F."/>
            <person name="Goodstein D.M."/>
            <person name="Harris C."/>
            <person name="Jackson D.J."/>
            <person name="Leys S.P."/>
            <person name="Shu S."/>
            <person name="Woodcroft B.J."/>
            <person name="Vervoort M."/>
            <person name="Kosik K.S."/>
            <person name="Manning G."/>
            <person name="Degnan B.M."/>
            <person name="Rokhsar D.S."/>
        </authorList>
    </citation>
    <scope>NUCLEOTIDE SEQUENCE [LARGE SCALE GENOMIC DNA]</scope>
</reference>
<dbReference type="Pfam" id="PF23012">
    <property type="entry name" value="Syntrophin_4th"/>
    <property type="match status" value="1"/>
</dbReference>
<dbReference type="CDD" id="cd00136">
    <property type="entry name" value="PDZ_canonical"/>
    <property type="match status" value="1"/>
</dbReference>
<dbReference type="GO" id="GO:0016010">
    <property type="term" value="C:dystrophin-associated glycoprotein complex"/>
    <property type="evidence" value="ECO:0007669"/>
    <property type="project" value="TreeGrafter"/>
</dbReference>
<dbReference type="EnsemblMetazoa" id="XM_011405491.2">
    <property type="protein sequence ID" value="XP_011403793.1"/>
    <property type="gene ID" value="LOC105312665"/>
</dbReference>
<reference evidence="6" key="2">
    <citation type="submission" date="2017-05" db="UniProtKB">
        <authorList>
            <consortium name="EnsemblMetazoa"/>
        </authorList>
    </citation>
    <scope>IDENTIFICATION</scope>
</reference>
<dbReference type="OMA" id="VHMGWVE"/>
<comment type="similarity">
    <text evidence="2">Belongs to the syntrophin family.</text>
</comment>
<proteinExistence type="inferred from homology"/>
<evidence type="ECO:0000313" key="7">
    <source>
        <dbReference type="Proteomes" id="UP000007879"/>
    </source>
</evidence>
<evidence type="ECO:0000256" key="2">
    <source>
        <dbReference type="ARBA" id="ARBA00010798"/>
    </source>
</evidence>
<dbReference type="GO" id="GO:0005198">
    <property type="term" value="F:structural molecule activity"/>
    <property type="evidence" value="ECO:0007669"/>
    <property type="project" value="InterPro"/>
</dbReference>